<dbReference type="AlphaFoldDB" id="T1IKX0"/>
<organism evidence="1 2">
    <name type="scientific">Strigamia maritima</name>
    <name type="common">European centipede</name>
    <name type="synonym">Geophilus maritimus</name>
    <dbReference type="NCBI Taxonomy" id="126957"/>
    <lineage>
        <taxon>Eukaryota</taxon>
        <taxon>Metazoa</taxon>
        <taxon>Ecdysozoa</taxon>
        <taxon>Arthropoda</taxon>
        <taxon>Myriapoda</taxon>
        <taxon>Chilopoda</taxon>
        <taxon>Pleurostigmophora</taxon>
        <taxon>Geophilomorpha</taxon>
        <taxon>Linotaeniidae</taxon>
        <taxon>Strigamia</taxon>
    </lineage>
</organism>
<dbReference type="EMBL" id="JH430667">
    <property type="status" value="NOT_ANNOTATED_CDS"/>
    <property type="molecule type" value="Genomic_DNA"/>
</dbReference>
<dbReference type="EnsemblMetazoa" id="SMAR001584-RA">
    <property type="protein sequence ID" value="SMAR001584-PA"/>
    <property type="gene ID" value="SMAR001584"/>
</dbReference>
<accession>T1IKX0</accession>
<dbReference type="Proteomes" id="UP000014500">
    <property type="component" value="Unassembled WGS sequence"/>
</dbReference>
<proteinExistence type="predicted"/>
<evidence type="ECO:0000313" key="2">
    <source>
        <dbReference type="Proteomes" id="UP000014500"/>
    </source>
</evidence>
<name>T1IKX0_STRMM</name>
<reference evidence="1" key="2">
    <citation type="submission" date="2015-02" db="UniProtKB">
        <authorList>
            <consortium name="EnsemblMetazoa"/>
        </authorList>
    </citation>
    <scope>IDENTIFICATION</scope>
</reference>
<reference evidence="2" key="1">
    <citation type="submission" date="2011-05" db="EMBL/GenBank/DDBJ databases">
        <authorList>
            <person name="Richards S.R."/>
            <person name="Qu J."/>
            <person name="Jiang H."/>
            <person name="Jhangiani S.N."/>
            <person name="Agravi P."/>
            <person name="Goodspeed R."/>
            <person name="Gross S."/>
            <person name="Mandapat C."/>
            <person name="Jackson L."/>
            <person name="Mathew T."/>
            <person name="Pu L."/>
            <person name="Thornton R."/>
            <person name="Saada N."/>
            <person name="Wilczek-Boney K.B."/>
            <person name="Lee S."/>
            <person name="Kovar C."/>
            <person name="Wu Y."/>
            <person name="Scherer S.E."/>
            <person name="Worley K.C."/>
            <person name="Muzny D.M."/>
            <person name="Gibbs R."/>
        </authorList>
    </citation>
    <scope>NUCLEOTIDE SEQUENCE</scope>
    <source>
        <strain evidence="2">Brora</strain>
    </source>
</reference>
<keyword evidence="2" id="KW-1185">Reference proteome</keyword>
<protein>
    <submittedName>
        <fullName evidence="1">Uncharacterized protein</fullName>
    </submittedName>
</protein>
<sequence length="167" mass="20113">MPHYPLRQLPHKPSYVQLFLRQVLLCLFYQERCVMQRIKRRNKICFAREVLIHRSVRCFLQVDIKITYLHPVQTPIRSLLLIPLIQLYQQRVTNVLYLESYNRNESCRGCNCYEIRLPSFFRSSLIFVLVSRYIFDYKLNKSFFTLRTLCASSTALKPLFQTRIEIL</sequence>
<dbReference type="HOGENOM" id="CLU_1596577_0_0_1"/>
<evidence type="ECO:0000313" key="1">
    <source>
        <dbReference type="EnsemblMetazoa" id="SMAR001584-PA"/>
    </source>
</evidence>